<proteinExistence type="inferred from homology"/>
<dbReference type="EMBL" id="FJOG01000042">
    <property type="protein sequence ID" value="CZR67119.1"/>
    <property type="molecule type" value="Genomic_DNA"/>
</dbReference>
<feature type="domain" description="Thiamine pyrophosphate enzyme central" evidence="13">
    <location>
        <begin position="204"/>
        <end position="310"/>
    </location>
</feature>
<feature type="domain" description="Thiamine pyrophosphate enzyme TPP-binding" evidence="14">
    <location>
        <begin position="404"/>
        <end position="530"/>
    </location>
</feature>
<evidence type="ECO:0000259" key="13">
    <source>
        <dbReference type="Pfam" id="PF00205"/>
    </source>
</evidence>
<organism evidence="16 17">
    <name type="scientific">Phialocephala subalpina</name>
    <dbReference type="NCBI Taxonomy" id="576137"/>
    <lineage>
        <taxon>Eukaryota</taxon>
        <taxon>Fungi</taxon>
        <taxon>Dikarya</taxon>
        <taxon>Ascomycota</taxon>
        <taxon>Pezizomycotina</taxon>
        <taxon>Leotiomycetes</taxon>
        <taxon>Helotiales</taxon>
        <taxon>Mollisiaceae</taxon>
        <taxon>Phialocephala</taxon>
        <taxon>Phialocephala fortinii species complex</taxon>
    </lineage>
</organism>
<keyword evidence="6 11" id="KW-0479">Metal-binding</keyword>
<name>A0A1L7XQ16_9HELO</name>
<dbReference type="InterPro" id="IPR029061">
    <property type="entry name" value="THDP-binding"/>
</dbReference>
<protein>
    <recommendedName>
        <fullName evidence="5">Pyruvate decarboxylase</fullName>
        <ecNumber evidence="4">4.1.1.1</ecNumber>
    </recommendedName>
</protein>
<feature type="binding site" evidence="11">
    <location>
        <position position="474"/>
    </location>
    <ligand>
        <name>Mg(2+)</name>
        <dbReference type="ChEBI" id="CHEBI:18420"/>
    </ligand>
</feature>
<gene>
    <name evidence="16" type="ORF">PAC_17018</name>
</gene>
<dbReference type="PIRSF" id="PIRSF036565">
    <property type="entry name" value="Pyruvt_ip_decrb"/>
    <property type="match status" value="1"/>
</dbReference>
<evidence type="ECO:0000256" key="4">
    <source>
        <dbReference type="ARBA" id="ARBA00013202"/>
    </source>
</evidence>
<dbReference type="GO" id="GO:0030976">
    <property type="term" value="F:thiamine pyrophosphate binding"/>
    <property type="evidence" value="ECO:0007669"/>
    <property type="project" value="InterPro"/>
</dbReference>
<dbReference type="EC" id="4.1.1.1" evidence="4"/>
<evidence type="ECO:0000256" key="12">
    <source>
        <dbReference type="RuleBase" id="RU362132"/>
    </source>
</evidence>
<dbReference type="SUPFAM" id="SSF52518">
    <property type="entry name" value="Thiamin diphosphate-binding fold (THDP-binding)"/>
    <property type="match status" value="2"/>
</dbReference>
<keyword evidence="8 11" id="KW-0460">Magnesium</keyword>
<evidence type="ECO:0000256" key="3">
    <source>
        <dbReference type="ARBA" id="ARBA00007812"/>
    </source>
</evidence>
<dbReference type="Gene3D" id="3.40.50.970">
    <property type="match status" value="2"/>
</dbReference>
<evidence type="ECO:0000313" key="16">
    <source>
        <dbReference type="EMBL" id="CZR67119.1"/>
    </source>
</evidence>
<comment type="similarity">
    <text evidence="3 12">Belongs to the TPP enzyme family.</text>
</comment>
<evidence type="ECO:0000259" key="15">
    <source>
        <dbReference type="Pfam" id="PF02776"/>
    </source>
</evidence>
<keyword evidence="9 12" id="KW-0786">Thiamine pyrophosphate</keyword>
<evidence type="ECO:0000313" key="17">
    <source>
        <dbReference type="Proteomes" id="UP000184330"/>
    </source>
</evidence>
<comment type="cofactor">
    <cofactor evidence="11">
        <name>Mg(2+)</name>
        <dbReference type="ChEBI" id="CHEBI:18420"/>
    </cofactor>
    <text evidence="11">Binds 1 Mg(2+) per subunit.</text>
</comment>
<dbReference type="Gene3D" id="3.40.50.1220">
    <property type="entry name" value="TPP-binding domain"/>
    <property type="match status" value="1"/>
</dbReference>
<dbReference type="GO" id="GO:0005634">
    <property type="term" value="C:nucleus"/>
    <property type="evidence" value="ECO:0007669"/>
    <property type="project" value="TreeGrafter"/>
</dbReference>
<dbReference type="InterPro" id="IPR012000">
    <property type="entry name" value="Thiamin_PyroP_enz_cen_dom"/>
</dbReference>
<dbReference type="InterPro" id="IPR011766">
    <property type="entry name" value="TPP_enzyme_TPP-bd"/>
</dbReference>
<evidence type="ECO:0000256" key="9">
    <source>
        <dbReference type="ARBA" id="ARBA00023052"/>
    </source>
</evidence>
<comment type="cofactor">
    <cofactor evidence="2">
        <name>thiamine diphosphate</name>
        <dbReference type="ChEBI" id="CHEBI:58937"/>
    </cofactor>
</comment>
<dbReference type="InterPro" id="IPR047214">
    <property type="entry name" value="TPP_PDC_IPDC"/>
</dbReference>
<dbReference type="PANTHER" id="PTHR43452:SF30">
    <property type="entry name" value="PYRUVATE DECARBOXYLASE ISOZYME 1-RELATED"/>
    <property type="match status" value="1"/>
</dbReference>
<dbReference type="Pfam" id="PF02775">
    <property type="entry name" value="TPP_enzyme_C"/>
    <property type="match status" value="1"/>
</dbReference>
<dbReference type="OrthoDB" id="3970464at2759"/>
<keyword evidence="10" id="KW-0456">Lyase</keyword>
<dbReference type="CDD" id="cd02005">
    <property type="entry name" value="TPP_PDC_IPDC"/>
    <property type="match status" value="1"/>
</dbReference>
<evidence type="ECO:0000256" key="1">
    <source>
        <dbReference type="ARBA" id="ARBA00001041"/>
    </source>
</evidence>
<dbReference type="InterPro" id="IPR047213">
    <property type="entry name" value="TPP_PYR_PDC_IPDC-like"/>
</dbReference>
<feature type="domain" description="Thiamine pyrophosphate enzyme N-terminal TPP-binding" evidence="15">
    <location>
        <begin position="8"/>
        <end position="113"/>
    </location>
</feature>
<accession>A0A1L7XQ16</accession>
<dbReference type="PANTHER" id="PTHR43452">
    <property type="entry name" value="PYRUVATE DECARBOXYLASE"/>
    <property type="match status" value="1"/>
</dbReference>
<dbReference type="FunFam" id="3.40.50.970:FF:000019">
    <property type="entry name" value="Pyruvate decarboxylase isozyme"/>
    <property type="match status" value="1"/>
</dbReference>
<dbReference type="InterPro" id="IPR012001">
    <property type="entry name" value="Thiamin_PyroP_enz_TPP-bd_dom"/>
</dbReference>
<reference evidence="16 17" key="1">
    <citation type="submission" date="2016-03" db="EMBL/GenBank/DDBJ databases">
        <authorList>
            <person name="Ploux O."/>
        </authorList>
    </citation>
    <scope>NUCLEOTIDE SEQUENCE [LARGE SCALE GENOMIC DNA]</scope>
    <source>
        <strain evidence="16 17">UAMH 11012</strain>
    </source>
</reference>
<comment type="catalytic activity">
    <reaction evidence="1">
        <text>a 2-oxocarboxylate + H(+) = an aldehyde + CO2</text>
        <dbReference type="Rhea" id="RHEA:11628"/>
        <dbReference type="ChEBI" id="CHEBI:15378"/>
        <dbReference type="ChEBI" id="CHEBI:16526"/>
        <dbReference type="ChEBI" id="CHEBI:17478"/>
        <dbReference type="ChEBI" id="CHEBI:35179"/>
        <dbReference type="EC" id="4.1.1.1"/>
    </reaction>
</comment>
<evidence type="ECO:0000256" key="5">
    <source>
        <dbReference type="ARBA" id="ARBA00014422"/>
    </source>
</evidence>
<dbReference type="GO" id="GO:0000949">
    <property type="term" value="P:aromatic amino acid family catabolic process to alcohol via Ehrlich pathway"/>
    <property type="evidence" value="ECO:0007669"/>
    <property type="project" value="TreeGrafter"/>
</dbReference>
<evidence type="ECO:0000256" key="10">
    <source>
        <dbReference type="ARBA" id="ARBA00023239"/>
    </source>
</evidence>
<evidence type="ECO:0000256" key="7">
    <source>
        <dbReference type="ARBA" id="ARBA00022793"/>
    </source>
</evidence>
<sequence length="568" mass="61965">MSDILVGLYLFERLKQLGVKTVFGVPGDYELMLLDLVPEAGLTWRGNPNELNAGYAADGYARVNGIGAVVTTFGPGELSNMCGIAGAYTEFVPIVHIVGYPTEAAQRGKNIMHHSLGQVGDGKFDVFHKMSDHITCATTVLHDPKTAATEIDRVLNAMLHYSQPVYIGVPTDVAFLKTPAFNLQVPLETVLPPNNPTSQSHVVEKIRGLMDAASSPIIIVDGGAVRSRILAEAKALIEITGYPYFVTSMGKGSVPESLQTFGGIYGGMASFPDTRKAVESSDCVLWLGNYPSDFNTGEFTERVEEEVTIDFQRFFIKIGGIRYDVKMKYVLEALLANLHQSPLDYKMKAVTWEPYPLDHPPREAQLTQDYLWATLGRYFRNGDFVIAETGTSAYGIPGSSLKHAKDVQMFNQTVFGSIGFATGAAVGAFVAGKELGTIKRGILVTGEGSLQLTVQAFSDLIRHEVNPTVFLLNNDGYTVERLIHGMEASYNTVPTWDYGALFQAFGPQFKTKYHLVKTPDDLDTLLANAEFNAAAYPQIVELILDKHDAPQSVKTATAAVEALNQKKG</sequence>
<dbReference type="GO" id="GO:0005829">
    <property type="term" value="C:cytosol"/>
    <property type="evidence" value="ECO:0007669"/>
    <property type="project" value="TreeGrafter"/>
</dbReference>
<evidence type="ECO:0000256" key="2">
    <source>
        <dbReference type="ARBA" id="ARBA00001964"/>
    </source>
</evidence>
<dbReference type="FunFam" id="3.40.50.970:FF:000024">
    <property type="entry name" value="Pyruvate decarboxylase isozyme"/>
    <property type="match status" value="1"/>
</dbReference>
<dbReference type="GO" id="GO:0000287">
    <property type="term" value="F:magnesium ion binding"/>
    <property type="evidence" value="ECO:0007669"/>
    <property type="project" value="InterPro"/>
</dbReference>
<evidence type="ECO:0000256" key="6">
    <source>
        <dbReference type="ARBA" id="ARBA00022723"/>
    </source>
</evidence>
<dbReference type="STRING" id="576137.A0A1L7XQ16"/>
<dbReference type="InterPro" id="IPR012110">
    <property type="entry name" value="PDC/IPDC-like"/>
</dbReference>
<keyword evidence="17" id="KW-1185">Reference proteome</keyword>
<dbReference type="Pfam" id="PF02776">
    <property type="entry name" value="TPP_enzyme_N"/>
    <property type="match status" value="1"/>
</dbReference>
<dbReference type="Proteomes" id="UP000184330">
    <property type="component" value="Unassembled WGS sequence"/>
</dbReference>
<keyword evidence="7" id="KW-0210">Decarboxylase</keyword>
<dbReference type="InterPro" id="IPR029035">
    <property type="entry name" value="DHS-like_NAD/FAD-binding_dom"/>
</dbReference>
<dbReference type="Pfam" id="PF00205">
    <property type="entry name" value="TPP_enzyme_M"/>
    <property type="match status" value="1"/>
</dbReference>
<evidence type="ECO:0000256" key="11">
    <source>
        <dbReference type="PIRSR" id="PIRSR036565-2"/>
    </source>
</evidence>
<dbReference type="AlphaFoldDB" id="A0A1L7XQ16"/>
<feature type="binding site" evidence="11">
    <location>
        <position position="476"/>
    </location>
    <ligand>
        <name>Mg(2+)</name>
        <dbReference type="ChEBI" id="CHEBI:18420"/>
    </ligand>
</feature>
<evidence type="ECO:0000259" key="14">
    <source>
        <dbReference type="Pfam" id="PF02775"/>
    </source>
</evidence>
<evidence type="ECO:0000256" key="8">
    <source>
        <dbReference type="ARBA" id="ARBA00022842"/>
    </source>
</evidence>
<keyword evidence="16" id="KW-0670">Pyruvate</keyword>
<dbReference type="SUPFAM" id="SSF52467">
    <property type="entry name" value="DHS-like NAD/FAD-binding domain"/>
    <property type="match status" value="1"/>
</dbReference>
<dbReference type="GO" id="GO:0004737">
    <property type="term" value="F:pyruvate decarboxylase activity"/>
    <property type="evidence" value="ECO:0007669"/>
    <property type="project" value="UniProtKB-EC"/>
</dbReference>
<dbReference type="CDD" id="cd07038">
    <property type="entry name" value="TPP_PYR_PDC_IPDC_like"/>
    <property type="match status" value="1"/>
</dbReference>